<dbReference type="RefSeq" id="XP_001443403.1">
    <property type="nucleotide sequence ID" value="XM_001443366.1"/>
</dbReference>
<feature type="compositionally biased region" description="Polar residues" evidence="1">
    <location>
        <begin position="1"/>
        <end position="13"/>
    </location>
</feature>
<feature type="compositionally biased region" description="Polar residues" evidence="1">
    <location>
        <begin position="21"/>
        <end position="31"/>
    </location>
</feature>
<organism evidence="2 3">
    <name type="scientific">Paramecium tetraurelia</name>
    <dbReference type="NCBI Taxonomy" id="5888"/>
    <lineage>
        <taxon>Eukaryota</taxon>
        <taxon>Sar</taxon>
        <taxon>Alveolata</taxon>
        <taxon>Ciliophora</taxon>
        <taxon>Intramacronucleata</taxon>
        <taxon>Oligohymenophorea</taxon>
        <taxon>Peniculida</taxon>
        <taxon>Parameciidae</taxon>
        <taxon>Paramecium</taxon>
    </lineage>
</organism>
<dbReference type="EMBL" id="CT868219">
    <property type="protein sequence ID" value="CAK76006.1"/>
    <property type="molecule type" value="Genomic_DNA"/>
</dbReference>
<gene>
    <name evidence="2" type="ORF">GSPATT00011607001</name>
</gene>
<dbReference type="OMA" id="IMIRRRD"/>
<protein>
    <submittedName>
        <fullName evidence="2">Uncharacterized protein</fullName>
    </submittedName>
</protein>
<dbReference type="HOGENOM" id="CLU_2473790_0_0_1"/>
<name>A0CYY9_PARTE</name>
<feature type="region of interest" description="Disordered" evidence="1">
    <location>
        <begin position="1"/>
        <end position="31"/>
    </location>
</feature>
<evidence type="ECO:0000313" key="3">
    <source>
        <dbReference type="Proteomes" id="UP000000600"/>
    </source>
</evidence>
<dbReference type="InParanoid" id="A0CYY9"/>
<dbReference type="GeneID" id="5029188"/>
<dbReference type="OrthoDB" id="306413at2759"/>
<reference evidence="2 3" key="1">
    <citation type="journal article" date="2006" name="Nature">
        <title>Global trends of whole-genome duplications revealed by the ciliate Paramecium tetraurelia.</title>
        <authorList>
            <consortium name="Genoscope"/>
            <person name="Aury J.-M."/>
            <person name="Jaillon O."/>
            <person name="Duret L."/>
            <person name="Noel B."/>
            <person name="Jubin C."/>
            <person name="Porcel B.M."/>
            <person name="Segurens B."/>
            <person name="Daubin V."/>
            <person name="Anthouard V."/>
            <person name="Aiach N."/>
            <person name="Arnaiz O."/>
            <person name="Billaut A."/>
            <person name="Beisson J."/>
            <person name="Blanc I."/>
            <person name="Bouhouche K."/>
            <person name="Camara F."/>
            <person name="Duharcourt S."/>
            <person name="Guigo R."/>
            <person name="Gogendeau D."/>
            <person name="Katinka M."/>
            <person name="Keller A.-M."/>
            <person name="Kissmehl R."/>
            <person name="Klotz C."/>
            <person name="Koll F."/>
            <person name="Le Moue A."/>
            <person name="Lepere C."/>
            <person name="Malinsky S."/>
            <person name="Nowacki M."/>
            <person name="Nowak J.K."/>
            <person name="Plattner H."/>
            <person name="Poulain J."/>
            <person name="Ruiz F."/>
            <person name="Serrano V."/>
            <person name="Zagulski M."/>
            <person name="Dessen P."/>
            <person name="Betermier M."/>
            <person name="Weissenbach J."/>
            <person name="Scarpelli C."/>
            <person name="Schachter V."/>
            <person name="Sperling L."/>
            <person name="Meyer E."/>
            <person name="Cohen J."/>
            <person name="Wincker P."/>
        </authorList>
    </citation>
    <scope>NUCLEOTIDE SEQUENCE [LARGE SCALE GENOMIC DNA]</scope>
    <source>
        <strain evidence="2 3">Stock d4-2</strain>
    </source>
</reference>
<sequence length="88" mass="10324">MGCTKQKQSSPARNRQDDSLTNRQPETNYTQNVIGLQQWNEKQIRSKLKSGKCQKYVLHRVTLENSIFNSTIMIRRRNQENLPSKMSI</sequence>
<accession>A0CYY9</accession>
<dbReference type="AlphaFoldDB" id="A0CYY9"/>
<dbReference type="KEGG" id="ptm:GSPATT00011607001"/>
<evidence type="ECO:0000256" key="1">
    <source>
        <dbReference type="SAM" id="MobiDB-lite"/>
    </source>
</evidence>
<keyword evidence="3" id="KW-1185">Reference proteome</keyword>
<dbReference type="Proteomes" id="UP000000600">
    <property type="component" value="Unassembled WGS sequence"/>
</dbReference>
<evidence type="ECO:0000313" key="2">
    <source>
        <dbReference type="EMBL" id="CAK76006.1"/>
    </source>
</evidence>
<proteinExistence type="predicted"/>